<dbReference type="EMBL" id="JAPDRQ010000055">
    <property type="protein sequence ID" value="KAJ9658088.1"/>
    <property type="molecule type" value="Genomic_DNA"/>
</dbReference>
<accession>A0ACC3AA02</accession>
<evidence type="ECO:0000313" key="2">
    <source>
        <dbReference type="Proteomes" id="UP001172386"/>
    </source>
</evidence>
<gene>
    <name evidence="1" type="ORF">H2198_003926</name>
</gene>
<protein>
    <submittedName>
        <fullName evidence="1">Uncharacterized protein</fullName>
    </submittedName>
</protein>
<proteinExistence type="predicted"/>
<sequence>MSIKHEEPLEDCPAWAVTCLSLDEESVCIAIRSCHKLFYLEVFANNLEGWSGREQFLLLLQDAVDDNDAEESLYDLIWEQFQPFIDTLAIQPPQNSTSLSLQDFYGVSILPFKLVCNGTDIHFIRLPEDSALITKLLPQTKLSDIVNAAKVLHIDASQTRIRPYFSEGSDISSDTPVKVSLGDSPKVYYFKAVQDHPSFLREFEALRQLAEHRLNEKSNLPTLHSLVTYSTSPDTIMGILLYYIDHDSSMIEWMTRRDPSQQLREKWYQQIKDTTRALH</sequence>
<keyword evidence="2" id="KW-1185">Reference proteome</keyword>
<dbReference type="Proteomes" id="UP001172386">
    <property type="component" value="Unassembled WGS sequence"/>
</dbReference>
<organism evidence="1 2">
    <name type="scientific">Neophaeococcomyces mojaviensis</name>
    <dbReference type="NCBI Taxonomy" id="3383035"/>
    <lineage>
        <taxon>Eukaryota</taxon>
        <taxon>Fungi</taxon>
        <taxon>Dikarya</taxon>
        <taxon>Ascomycota</taxon>
        <taxon>Pezizomycotina</taxon>
        <taxon>Eurotiomycetes</taxon>
        <taxon>Chaetothyriomycetidae</taxon>
        <taxon>Chaetothyriales</taxon>
        <taxon>Chaetothyriales incertae sedis</taxon>
        <taxon>Neophaeococcomyces</taxon>
    </lineage>
</organism>
<evidence type="ECO:0000313" key="1">
    <source>
        <dbReference type="EMBL" id="KAJ9658088.1"/>
    </source>
</evidence>
<name>A0ACC3AA02_9EURO</name>
<reference evidence="1" key="1">
    <citation type="submission" date="2022-10" db="EMBL/GenBank/DDBJ databases">
        <title>Culturing micro-colonial fungi from biological soil crusts in the Mojave desert and describing Neophaeococcomyces mojavensis, and introducing the new genera and species Taxawa tesnikishii.</title>
        <authorList>
            <person name="Kurbessoian T."/>
            <person name="Stajich J.E."/>
        </authorList>
    </citation>
    <scope>NUCLEOTIDE SEQUENCE</scope>
    <source>
        <strain evidence="1">JES_112</strain>
    </source>
</reference>
<comment type="caution">
    <text evidence="1">The sequence shown here is derived from an EMBL/GenBank/DDBJ whole genome shotgun (WGS) entry which is preliminary data.</text>
</comment>